<dbReference type="AlphaFoldDB" id="A0A543FZJ3"/>
<accession>A0A543FZJ3</accession>
<dbReference type="RefSeq" id="WP_165766266.1">
    <property type="nucleotide sequence ID" value="NZ_VFPJ01000001.1"/>
</dbReference>
<gene>
    <name evidence="1" type="ORF">BC670_0025</name>
</gene>
<name>A0A543FZJ3_9FLAO</name>
<dbReference type="EMBL" id="VFPJ01000001">
    <property type="protein sequence ID" value="TQM39252.1"/>
    <property type="molecule type" value="Genomic_DNA"/>
</dbReference>
<reference evidence="1 2" key="1">
    <citation type="submission" date="2019-06" db="EMBL/GenBank/DDBJ databases">
        <title>Genomic Encyclopedia of Archaeal and Bacterial Type Strains, Phase II (KMG-II): from individual species to whole genera.</title>
        <authorList>
            <person name="Goeker M."/>
        </authorList>
    </citation>
    <scope>NUCLEOTIDE SEQUENCE [LARGE SCALE GENOMIC DNA]</scope>
    <source>
        <strain evidence="1 2">DSM 24789</strain>
    </source>
</reference>
<sequence length="45" mass="5459">MKTQTLHIENPSKELLVFFRKLRAEKEEHKTKLLSKKDIYFPKSK</sequence>
<proteinExistence type="predicted"/>
<organism evidence="1 2">
    <name type="scientific">Flavobacterium branchiophilum</name>
    <dbReference type="NCBI Taxonomy" id="55197"/>
    <lineage>
        <taxon>Bacteria</taxon>
        <taxon>Pseudomonadati</taxon>
        <taxon>Bacteroidota</taxon>
        <taxon>Flavobacteriia</taxon>
        <taxon>Flavobacteriales</taxon>
        <taxon>Flavobacteriaceae</taxon>
        <taxon>Flavobacterium</taxon>
    </lineage>
</organism>
<protein>
    <submittedName>
        <fullName evidence="1">Uncharacterized protein</fullName>
    </submittedName>
</protein>
<comment type="caution">
    <text evidence="1">The sequence shown here is derived from an EMBL/GenBank/DDBJ whole genome shotgun (WGS) entry which is preliminary data.</text>
</comment>
<evidence type="ECO:0000313" key="1">
    <source>
        <dbReference type="EMBL" id="TQM39252.1"/>
    </source>
</evidence>
<evidence type="ECO:0000313" key="2">
    <source>
        <dbReference type="Proteomes" id="UP000320773"/>
    </source>
</evidence>
<dbReference type="Proteomes" id="UP000320773">
    <property type="component" value="Unassembled WGS sequence"/>
</dbReference>